<dbReference type="InterPro" id="IPR013785">
    <property type="entry name" value="Aldolase_TIM"/>
</dbReference>
<reference evidence="2" key="1">
    <citation type="submission" date="2016-06" db="EMBL/GenBank/DDBJ databases">
        <authorList>
            <person name="Cuomo C."/>
            <person name="Litvintseva A."/>
            <person name="Heitman J."/>
            <person name="Chen Y."/>
            <person name="Sun S."/>
            <person name="Springer D."/>
            <person name="Dromer F."/>
            <person name="Young S."/>
            <person name="Zeng Q."/>
            <person name="Chapman S."/>
            <person name="Gujja S."/>
            <person name="Saif S."/>
            <person name="Birren B."/>
        </authorList>
    </citation>
    <scope>NUCLEOTIDE SEQUENCE</scope>
    <source>
        <strain evidence="2">CBS 7841</strain>
    </source>
</reference>
<evidence type="ECO:0000313" key="3">
    <source>
        <dbReference type="Proteomes" id="UP000094043"/>
    </source>
</evidence>
<dbReference type="EMBL" id="CP143791">
    <property type="protein sequence ID" value="WVN90866.1"/>
    <property type="molecule type" value="Genomic_DNA"/>
</dbReference>
<reference evidence="2" key="3">
    <citation type="submission" date="2024-01" db="EMBL/GenBank/DDBJ databases">
        <authorList>
            <person name="Coelho M.A."/>
            <person name="David-Palma M."/>
            <person name="Shea T."/>
            <person name="Sun S."/>
            <person name="Cuomo C.A."/>
            <person name="Heitman J."/>
        </authorList>
    </citation>
    <scope>NUCLEOTIDE SEQUENCE</scope>
    <source>
        <strain evidence="2">CBS 7841</strain>
    </source>
</reference>
<evidence type="ECO:0008006" key="4">
    <source>
        <dbReference type="Google" id="ProtNLM"/>
    </source>
</evidence>
<name>A0AAJ8JYQ3_9TREE</name>
<dbReference type="GeneID" id="91090317"/>
<sequence length="370" mass="39595">MAPYQSGNIKVEFVQPRFSSFSSVTFEDSLVMTANGSPKARLWPGGPSVPLVTAMNADESINFEALAKQAVRMAKAGMGIVLLGTNGEASHLSPEERKQCTMVVRKALDCAGFADEPLLVGTGAGSAKTTIEITKQAAEAGATHSIVITPGYFSFAMGRDRKAIKDFFIKVFDESPIPVMIYNFPGAAAGIDLTSDEVIELSNHPNCFGVKLTCAMIGKGHRIAAYTQSPEYLAKKGDSLKAATTTGQFQVLPGFSESTLPALLSRHTGVITGTGNVIPKTIRRLWDCSVAGLQGDAKALAEAMELQDRVAEADWIIVKAGIQGTKYFLDYYVEKGLGGIARLPLGTISEDTKKLIEVNLKSSWDFESSL</sequence>
<dbReference type="PANTHER" id="PTHR12128">
    <property type="entry name" value="DIHYDRODIPICOLINATE SYNTHASE"/>
    <property type="match status" value="1"/>
</dbReference>
<dbReference type="Pfam" id="PF00701">
    <property type="entry name" value="DHDPS"/>
    <property type="match status" value="1"/>
</dbReference>
<dbReference type="SMART" id="SM01130">
    <property type="entry name" value="DHDPS"/>
    <property type="match status" value="1"/>
</dbReference>
<dbReference type="PRINTS" id="PR00146">
    <property type="entry name" value="DHPICSNTHASE"/>
</dbReference>
<dbReference type="Gene3D" id="3.20.20.70">
    <property type="entry name" value="Aldolase class I"/>
    <property type="match status" value="1"/>
</dbReference>
<gene>
    <name evidence="2" type="ORF">L203_106109</name>
</gene>
<keyword evidence="1" id="KW-0456">Lyase</keyword>
<keyword evidence="3" id="KW-1185">Reference proteome</keyword>
<protein>
    <recommendedName>
        <fullName evidence="4">Dihydrodipicolinate synthase</fullName>
    </recommendedName>
</protein>
<organism evidence="2 3">
    <name type="scientific">Cryptococcus depauperatus CBS 7841</name>
    <dbReference type="NCBI Taxonomy" id="1295531"/>
    <lineage>
        <taxon>Eukaryota</taxon>
        <taxon>Fungi</taxon>
        <taxon>Dikarya</taxon>
        <taxon>Basidiomycota</taxon>
        <taxon>Agaricomycotina</taxon>
        <taxon>Tremellomycetes</taxon>
        <taxon>Tremellales</taxon>
        <taxon>Cryptococcaceae</taxon>
        <taxon>Cryptococcus</taxon>
    </lineage>
</organism>
<accession>A0AAJ8JYQ3</accession>
<dbReference type="RefSeq" id="XP_066071566.1">
    <property type="nucleotide sequence ID" value="XM_066215469.1"/>
</dbReference>
<evidence type="ECO:0000313" key="2">
    <source>
        <dbReference type="EMBL" id="WVN90866.1"/>
    </source>
</evidence>
<dbReference type="CDD" id="cd00408">
    <property type="entry name" value="DHDPS-like"/>
    <property type="match status" value="1"/>
</dbReference>
<dbReference type="SUPFAM" id="SSF51569">
    <property type="entry name" value="Aldolase"/>
    <property type="match status" value="1"/>
</dbReference>
<dbReference type="KEGG" id="cdep:91090317"/>
<dbReference type="InterPro" id="IPR002220">
    <property type="entry name" value="DapA-like"/>
</dbReference>
<dbReference type="AlphaFoldDB" id="A0AAJ8JYQ3"/>
<dbReference type="Proteomes" id="UP000094043">
    <property type="component" value="Chromosome 8"/>
</dbReference>
<reference evidence="2" key="2">
    <citation type="journal article" date="2022" name="Elife">
        <title>Obligate sexual reproduction of a homothallic fungus closely related to the Cryptococcus pathogenic species complex.</title>
        <authorList>
            <person name="Passer A.R."/>
            <person name="Clancey S.A."/>
            <person name="Shea T."/>
            <person name="David-Palma M."/>
            <person name="Averette A.F."/>
            <person name="Boekhout T."/>
            <person name="Porcel B.M."/>
            <person name="Nowrousian M."/>
            <person name="Cuomo C.A."/>
            <person name="Sun S."/>
            <person name="Heitman J."/>
            <person name="Coelho M.A."/>
        </authorList>
    </citation>
    <scope>NUCLEOTIDE SEQUENCE</scope>
    <source>
        <strain evidence="2">CBS 7841</strain>
    </source>
</reference>
<proteinExistence type="predicted"/>
<dbReference type="GO" id="GO:0008840">
    <property type="term" value="F:4-hydroxy-tetrahydrodipicolinate synthase activity"/>
    <property type="evidence" value="ECO:0007669"/>
    <property type="project" value="TreeGrafter"/>
</dbReference>
<dbReference type="PANTHER" id="PTHR12128:SF66">
    <property type="entry name" value="4-HYDROXY-2-OXOGLUTARATE ALDOLASE, MITOCHONDRIAL"/>
    <property type="match status" value="1"/>
</dbReference>
<evidence type="ECO:0000256" key="1">
    <source>
        <dbReference type="ARBA" id="ARBA00023239"/>
    </source>
</evidence>